<dbReference type="STRING" id="568872.GA0070624_6591"/>
<evidence type="ECO:0000313" key="3">
    <source>
        <dbReference type="EMBL" id="SCL39506.1"/>
    </source>
</evidence>
<dbReference type="AlphaFoldDB" id="A0A1C6TCG3"/>
<dbReference type="Proteomes" id="UP000199413">
    <property type="component" value="Unassembled WGS sequence"/>
</dbReference>
<evidence type="ECO:0000313" key="4">
    <source>
        <dbReference type="Proteomes" id="UP000199413"/>
    </source>
</evidence>
<name>A0A1C6TCG3_9ACTN</name>
<dbReference type="RefSeq" id="WP_176731955.1">
    <property type="nucleotide sequence ID" value="NZ_FMHV01000002.1"/>
</dbReference>
<dbReference type="SUPFAM" id="SSF49879">
    <property type="entry name" value="SMAD/FHA domain"/>
    <property type="match status" value="1"/>
</dbReference>
<protein>
    <recommendedName>
        <fullName evidence="2">FHA domain-containing protein</fullName>
    </recommendedName>
</protein>
<sequence length="382" mass="40781">MRFEISKVLDAIEGRVCTDPSLARAVVDLAEVIRWQDLDGGRPGSLLRLGMVIDALSRQLEEDSVPVYAIVHRALLSDADLTSNERMVVRRWADDGLVEVLDNPGDRMLEVADLLGLPVLSRVRFDGLGGRYPWLGQAGRVLAPVPGAGGPVFIAHVGGGQSPTIGTRSPVGAKLLARQWRCPEPGCALFGGGGGGGAFADLARADRAPAGQPPPSLRGGVPVCPRHGTRLGDTGPRPRTEVLAVRIGGLVRRRFVLTETQPVPVGRAPEQSEGIMLGQWLNDEARRWISRSHVQFELRVGEVVVTDTSTNGSGIRPSGSMAEPDRVPLAPKQSRVLSEGDIVELYPGVQIGRADELPSGAPFTPTSVMAEAPTMTMRLPRP</sequence>
<reference evidence="4" key="1">
    <citation type="submission" date="2016-06" db="EMBL/GenBank/DDBJ databases">
        <authorList>
            <person name="Varghese N."/>
            <person name="Submissions Spin"/>
        </authorList>
    </citation>
    <scope>NUCLEOTIDE SEQUENCE [LARGE SCALE GENOMIC DNA]</scope>
    <source>
        <strain evidence="4">DSM 45431</strain>
    </source>
</reference>
<dbReference type="PROSITE" id="PS50006">
    <property type="entry name" value="FHA_DOMAIN"/>
    <property type="match status" value="1"/>
</dbReference>
<gene>
    <name evidence="3" type="ORF">GA0070624_6591</name>
</gene>
<organism evidence="3 4">
    <name type="scientific">Micromonospora rhizosphaerae</name>
    <dbReference type="NCBI Taxonomy" id="568872"/>
    <lineage>
        <taxon>Bacteria</taxon>
        <taxon>Bacillati</taxon>
        <taxon>Actinomycetota</taxon>
        <taxon>Actinomycetes</taxon>
        <taxon>Micromonosporales</taxon>
        <taxon>Micromonosporaceae</taxon>
        <taxon>Micromonospora</taxon>
    </lineage>
</organism>
<proteinExistence type="predicted"/>
<evidence type="ECO:0000259" key="2">
    <source>
        <dbReference type="PROSITE" id="PS50006"/>
    </source>
</evidence>
<dbReference type="EMBL" id="FMHV01000002">
    <property type="protein sequence ID" value="SCL39506.1"/>
    <property type="molecule type" value="Genomic_DNA"/>
</dbReference>
<keyword evidence="1" id="KW-0597">Phosphoprotein</keyword>
<keyword evidence="4" id="KW-1185">Reference proteome</keyword>
<feature type="domain" description="FHA" evidence="2">
    <location>
        <begin position="263"/>
        <end position="315"/>
    </location>
</feature>
<dbReference type="Gene3D" id="2.60.200.20">
    <property type="match status" value="1"/>
</dbReference>
<accession>A0A1C6TCG3</accession>
<evidence type="ECO:0000256" key="1">
    <source>
        <dbReference type="ARBA" id="ARBA00022553"/>
    </source>
</evidence>
<dbReference type="InterPro" id="IPR008984">
    <property type="entry name" value="SMAD_FHA_dom_sf"/>
</dbReference>
<dbReference type="InterPro" id="IPR000253">
    <property type="entry name" value="FHA_dom"/>
</dbReference>